<comment type="caution">
    <text evidence="1">The sequence shown here is derived from an EMBL/GenBank/DDBJ whole genome shotgun (WGS) entry which is preliminary data.</text>
</comment>
<proteinExistence type="predicted"/>
<gene>
    <name evidence="1" type="ORF">N3K66_001364</name>
</gene>
<evidence type="ECO:0000313" key="1">
    <source>
        <dbReference type="EMBL" id="KAI9904835.1"/>
    </source>
</evidence>
<dbReference type="Proteomes" id="UP001163324">
    <property type="component" value="Chromosome 1"/>
</dbReference>
<organism evidence="1 2">
    <name type="scientific">Trichothecium roseum</name>
    <dbReference type="NCBI Taxonomy" id="47278"/>
    <lineage>
        <taxon>Eukaryota</taxon>
        <taxon>Fungi</taxon>
        <taxon>Dikarya</taxon>
        <taxon>Ascomycota</taxon>
        <taxon>Pezizomycotina</taxon>
        <taxon>Sordariomycetes</taxon>
        <taxon>Hypocreomycetidae</taxon>
        <taxon>Hypocreales</taxon>
        <taxon>Hypocreales incertae sedis</taxon>
        <taxon>Trichothecium</taxon>
    </lineage>
</organism>
<dbReference type="EMBL" id="CM047940">
    <property type="protein sequence ID" value="KAI9904835.1"/>
    <property type="molecule type" value="Genomic_DNA"/>
</dbReference>
<name>A0ACC0VGJ4_9HYPO</name>
<keyword evidence="2" id="KW-1185">Reference proteome</keyword>
<evidence type="ECO:0000313" key="2">
    <source>
        <dbReference type="Proteomes" id="UP001163324"/>
    </source>
</evidence>
<sequence>MPAFKKVAILGKGELGTQVLKHLLEAEFEVTLLTRNRASLGELQSGVKVAEVDYDSVDSVASALHGIDAVVSTVSMAAIPNQKTSIEAAIQAGVRRFIPADYGALNHDPACRHFALYAGLVVIQDILDGKAQAGLLEYTRFAVGAFLEYTTGQLILDIENRSVELVDDGTHPFSTTSVDSVGKAIAGALLVPEETKNKVVFVQDTALTQAQVLRIAKGQVSHGEEWTETHISGEEAVRKADKGIAEGNVDFHKIFAQLSAALLSGKYKVKYDRLDNELLGLKQLSADEVEDKIVALIKAKRHLGHA</sequence>
<accession>A0ACC0VGJ4</accession>
<protein>
    <submittedName>
        <fullName evidence="1">Uncharacterized protein</fullName>
    </submittedName>
</protein>
<reference evidence="1" key="1">
    <citation type="submission" date="2022-10" db="EMBL/GenBank/DDBJ databases">
        <title>Complete Genome of Trichothecium roseum strain YXFP-22015, a Plant Pathogen Isolated from Citrus.</title>
        <authorList>
            <person name="Wang Y."/>
            <person name="Zhu L."/>
        </authorList>
    </citation>
    <scope>NUCLEOTIDE SEQUENCE</scope>
    <source>
        <strain evidence="1">YXFP-22015</strain>
    </source>
</reference>